<evidence type="ECO:0000313" key="2">
    <source>
        <dbReference type="EMBL" id="KIY71439.1"/>
    </source>
</evidence>
<dbReference type="PANTHER" id="PTHR10828">
    <property type="entry name" value="M-PHASE INDUCER PHOSPHATASE DUAL SPECIFICITY PHOSPHATASE CDC25"/>
    <property type="match status" value="1"/>
</dbReference>
<evidence type="ECO:0000313" key="3">
    <source>
        <dbReference type="Proteomes" id="UP000054007"/>
    </source>
</evidence>
<dbReference type="Proteomes" id="UP000054007">
    <property type="component" value="Unassembled WGS sequence"/>
</dbReference>
<protein>
    <submittedName>
        <fullName evidence="2">Rhodanese-like protein</fullName>
    </submittedName>
</protein>
<evidence type="ECO:0000259" key="1">
    <source>
        <dbReference type="PROSITE" id="PS50206"/>
    </source>
</evidence>
<dbReference type="PROSITE" id="PS50206">
    <property type="entry name" value="RHODANESE_3"/>
    <property type="match status" value="1"/>
</dbReference>
<dbReference type="PANTHER" id="PTHR10828:SF50">
    <property type="entry name" value="REDUCTASE (ARC2), PUTATIVE (AFU_ORTHOLOGUE AFUA_6G13400)-RELATED"/>
    <property type="match status" value="1"/>
</dbReference>
<proteinExistence type="predicted"/>
<dbReference type="GO" id="GO:0005737">
    <property type="term" value="C:cytoplasm"/>
    <property type="evidence" value="ECO:0007669"/>
    <property type="project" value="TreeGrafter"/>
</dbReference>
<organism evidence="2 3">
    <name type="scientific">Cylindrobasidium torrendii FP15055 ss-10</name>
    <dbReference type="NCBI Taxonomy" id="1314674"/>
    <lineage>
        <taxon>Eukaryota</taxon>
        <taxon>Fungi</taxon>
        <taxon>Dikarya</taxon>
        <taxon>Basidiomycota</taxon>
        <taxon>Agaricomycotina</taxon>
        <taxon>Agaricomycetes</taxon>
        <taxon>Agaricomycetidae</taxon>
        <taxon>Agaricales</taxon>
        <taxon>Marasmiineae</taxon>
        <taxon>Physalacriaceae</taxon>
        <taxon>Cylindrobasidium</taxon>
    </lineage>
</organism>
<gene>
    <name evidence="2" type="ORF">CYLTODRAFT_487205</name>
</gene>
<dbReference type="STRING" id="1314674.A0A0D7BMP8"/>
<feature type="domain" description="Rhodanese" evidence="1">
    <location>
        <begin position="32"/>
        <end position="132"/>
    </location>
</feature>
<dbReference type="Gene3D" id="3.40.250.10">
    <property type="entry name" value="Rhodanese-like domain"/>
    <property type="match status" value="1"/>
</dbReference>
<dbReference type="AlphaFoldDB" id="A0A0D7BMP8"/>
<name>A0A0D7BMP8_9AGAR</name>
<dbReference type="GO" id="GO:0004725">
    <property type="term" value="F:protein tyrosine phosphatase activity"/>
    <property type="evidence" value="ECO:0007669"/>
    <property type="project" value="TreeGrafter"/>
</dbReference>
<dbReference type="InterPro" id="IPR001763">
    <property type="entry name" value="Rhodanese-like_dom"/>
</dbReference>
<dbReference type="InterPro" id="IPR036873">
    <property type="entry name" value="Rhodanese-like_dom_sf"/>
</dbReference>
<reference evidence="2 3" key="1">
    <citation type="journal article" date="2015" name="Fungal Genet. Biol.">
        <title>Evolution of novel wood decay mechanisms in Agaricales revealed by the genome sequences of Fistulina hepatica and Cylindrobasidium torrendii.</title>
        <authorList>
            <person name="Floudas D."/>
            <person name="Held B.W."/>
            <person name="Riley R."/>
            <person name="Nagy L.G."/>
            <person name="Koehler G."/>
            <person name="Ransdell A.S."/>
            <person name="Younus H."/>
            <person name="Chow J."/>
            <person name="Chiniquy J."/>
            <person name="Lipzen A."/>
            <person name="Tritt A."/>
            <person name="Sun H."/>
            <person name="Haridas S."/>
            <person name="LaButti K."/>
            <person name="Ohm R.A."/>
            <person name="Kues U."/>
            <person name="Blanchette R.A."/>
            <person name="Grigoriev I.V."/>
            <person name="Minto R.E."/>
            <person name="Hibbett D.S."/>
        </authorList>
    </citation>
    <scope>NUCLEOTIDE SEQUENCE [LARGE SCALE GENOMIC DNA]</scope>
    <source>
        <strain evidence="2 3">FP15055 ss-10</strain>
    </source>
</reference>
<accession>A0A0D7BMP8</accession>
<dbReference type="OrthoDB" id="8300214at2759"/>
<dbReference type="SUPFAM" id="SSF52821">
    <property type="entry name" value="Rhodanese/Cell cycle control phosphatase"/>
    <property type="match status" value="1"/>
</dbReference>
<dbReference type="GO" id="GO:0005634">
    <property type="term" value="C:nucleus"/>
    <property type="evidence" value="ECO:0007669"/>
    <property type="project" value="TreeGrafter"/>
</dbReference>
<keyword evidence="3" id="KW-1185">Reference proteome</keyword>
<dbReference type="SMART" id="SM00450">
    <property type="entry name" value="RHOD"/>
    <property type="match status" value="1"/>
</dbReference>
<sequence>MAETPWHAAFPAATSKPSHITSEDLHARLSANEAGLLVIDTRRTDFEDAFIKGAINLPAHSFYPTLPGLVPVLSKYETVVFHCQRCVPGSRGDRTAAWYQDALNDAGITTSKALVLEGGIQGWLVKYKEDGLTIKLV</sequence>
<dbReference type="Pfam" id="PF00581">
    <property type="entry name" value="Rhodanese"/>
    <property type="match status" value="1"/>
</dbReference>
<dbReference type="EMBL" id="KN880454">
    <property type="protein sequence ID" value="KIY71439.1"/>
    <property type="molecule type" value="Genomic_DNA"/>
</dbReference>